<feature type="compositionally biased region" description="Polar residues" evidence="1">
    <location>
        <begin position="237"/>
        <end position="247"/>
    </location>
</feature>
<feature type="region of interest" description="Disordered" evidence="1">
    <location>
        <begin position="75"/>
        <end position="121"/>
    </location>
</feature>
<feature type="compositionally biased region" description="Basic residues" evidence="1">
    <location>
        <begin position="143"/>
        <end position="154"/>
    </location>
</feature>
<proteinExistence type="predicted"/>
<protein>
    <submittedName>
        <fullName evidence="2">Uncharacterized protein</fullName>
    </submittedName>
</protein>
<feature type="compositionally biased region" description="Basic and acidic residues" evidence="1">
    <location>
        <begin position="226"/>
        <end position="236"/>
    </location>
</feature>
<feature type="compositionally biased region" description="Basic and acidic residues" evidence="1">
    <location>
        <begin position="372"/>
        <end position="389"/>
    </location>
</feature>
<feature type="compositionally biased region" description="Polar residues" evidence="1">
    <location>
        <begin position="190"/>
        <end position="201"/>
    </location>
</feature>
<feature type="compositionally biased region" description="Polar residues" evidence="1">
    <location>
        <begin position="160"/>
        <end position="170"/>
    </location>
</feature>
<dbReference type="EMBL" id="HBIN01007452">
    <property type="protein sequence ID" value="CAE0435182.1"/>
    <property type="molecule type" value="Transcribed_RNA"/>
</dbReference>
<feature type="region of interest" description="Disordered" evidence="1">
    <location>
        <begin position="226"/>
        <end position="252"/>
    </location>
</feature>
<organism evidence="2">
    <name type="scientific">Aplanochytrium stocchinoi</name>
    <dbReference type="NCBI Taxonomy" id="215587"/>
    <lineage>
        <taxon>Eukaryota</taxon>
        <taxon>Sar</taxon>
        <taxon>Stramenopiles</taxon>
        <taxon>Bigyra</taxon>
        <taxon>Labyrinthulomycetes</taxon>
        <taxon>Thraustochytrida</taxon>
        <taxon>Thraustochytriidae</taxon>
        <taxon>Aplanochytrium</taxon>
    </lineage>
</organism>
<feature type="region of interest" description="Disordered" evidence="1">
    <location>
        <begin position="27"/>
        <end position="58"/>
    </location>
</feature>
<evidence type="ECO:0000313" key="2">
    <source>
        <dbReference type="EMBL" id="CAE0435182.1"/>
    </source>
</evidence>
<reference evidence="2" key="1">
    <citation type="submission" date="2021-01" db="EMBL/GenBank/DDBJ databases">
        <authorList>
            <person name="Corre E."/>
            <person name="Pelletier E."/>
            <person name="Niang G."/>
            <person name="Scheremetjew M."/>
            <person name="Finn R."/>
            <person name="Kale V."/>
            <person name="Holt S."/>
            <person name="Cochrane G."/>
            <person name="Meng A."/>
            <person name="Brown T."/>
            <person name="Cohen L."/>
        </authorList>
    </citation>
    <scope>NUCLEOTIDE SEQUENCE</scope>
    <source>
        <strain evidence="2">GSBS06</strain>
    </source>
</reference>
<feature type="region of interest" description="Disordered" evidence="1">
    <location>
        <begin position="143"/>
        <end position="207"/>
    </location>
</feature>
<name>A0A7S3LPA2_9STRA</name>
<feature type="compositionally biased region" description="Low complexity" evidence="1">
    <location>
        <begin position="356"/>
        <end position="368"/>
    </location>
</feature>
<feature type="region of interest" description="Disordered" evidence="1">
    <location>
        <begin position="344"/>
        <end position="404"/>
    </location>
</feature>
<evidence type="ECO:0000256" key="1">
    <source>
        <dbReference type="SAM" id="MobiDB-lite"/>
    </source>
</evidence>
<dbReference type="AlphaFoldDB" id="A0A7S3LPA2"/>
<gene>
    <name evidence="2" type="ORF">ASTO00021_LOCUS5462</name>
</gene>
<accession>A0A7S3LPA2</accession>
<sequence>MQDNKIESYCEIMQVLCESKSIGCVSQPQAPELKMEERESLSGSSEENQDQNQHQNCKTLTMEEKLAKWRMEKRANKHQMNRGIGNTQSKKQYEYSKRRSSLAGSNFGSKKENSGMFSNSPNFEFNPNLLDSKNIDFGRGHSRRHSLLARPKSKSKSELFATTKQRNSITKTKENKVDNIPASTQREKQPSPNQQSSEVKLTTTSTQTSVETCETSTCTDLKLDSDVPQEQEEHQPTPHSNFGASQTDPDETTTRMDHMVEEISCLRFANDVLMQQLSQLAKEKDEHFQHFKETELKLSQLKRERESSNTNSSEVEVLKNTLTAALEAAVLEIEKVRKQLKETEEQNKKLRRRLDQNLNNNNVNVNNDPDSLPERLEEQSHLDHTKLDTDTEYSSEFEARAHSV</sequence>